<gene>
    <name evidence="2" type="ORF">CDAUBV1_LOCUS8723</name>
</gene>
<dbReference type="EMBL" id="CAXLJL010000223">
    <property type="protein sequence ID" value="CAL5134758.1"/>
    <property type="molecule type" value="Genomic_DNA"/>
</dbReference>
<evidence type="ECO:0000313" key="2">
    <source>
        <dbReference type="EMBL" id="CAL5134758.1"/>
    </source>
</evidence>
<dbReference type="PANTHER" id="PTHR34754:SF1">
    <property type="entry name" value="COILED-COIL DOMAIN-CONTAINING PROTEIN 60"/>
    <property type="match status" value="1"/>
</dbReference>
<dbReference type="Proteomes" id="UP001497525">
    <property type="component" value="Unassembled WGS sequence"/>
</dbReference>
<feature type="compositionally biased region" description="Polar residues" evidence="1">
    <location>
        <begin position="578"/>
        <end position="590"/>
    </location>
</feature>
<feature type="compositionally biased region" description="Low complexity" evidence="1">
    <location>
        <begin position="640"/>
        <end position="663"/>
    </location>
</feature>
<feature type="region of interest" description="Disordered" evidence="1">
    <location>
        <begin position="578"/>
        <end position="623"/>
    </location>
</feature>
<evidence type="ECO:0000256" key="1">
    <source>
        <dbReference type="SAM" id="MobiDB-lite"/>
    </source>
</evidence>
<dbReference type="InterPro" id="IPR031526">
    <property type="entry name" value="DUF4698"/>
</dbReference>
<protein>
    <submittedName>
        <fullName evidence="2">Uncharacterized protein</fullName>
    </submittedName>
</protein>
<feature type="compositionally biased region" description="Polar residues" evidence="1">
    <location>
        <begin position="702"/>
        <end position="711"/>
    </location>
</feature>
<organism evidence="2 3">
    <name type="scientific">Calicophoron daubneyi</name>
    <name type="common">Rumen fluke</name>
    <name type="synonym">Paramphistomum daubneyi</name>
    <dbReference type="NCBI Taxonomy" id="300641"/>
    <lineage>
        <taxon>Eukaryota</taxon>
        <taxon>Metazoa</taxon>
        <taxon>Spiralia</taxon>
        <taxon>Lophotrochozoa</taxon>
        <taxon>Platyhelminthes</taxon>
        <taxon>Trematoda</taxon>
        <taxon>Digenea</taxon>
        <taxon>Plagiorchiida</taxon>
        <taxon>Pronocephalata</taxon>
        <taxon>Paramphistomoidea</taxon>
        <taxon>Paramphistomidae</taxon>
        <taxon>Calicophoron</taxon>
    </lineage>
</organism>
<feature type="compositionally biased region" description="Polar residues" evidence="1">
    <location>
        <begin position="597"/>
        <end position="616"/>
    </location>
</feature>
<proteinExistence type="predicted"/>
<dbReference type="AlphaFoldDB" id="A0AAV2TI02"/>
<name>A0AAV2TI02_CALDB</name>
<reference evidence="2" key="1">
    <citation type="submission" date="2024-06" db="EMBL/GenBank/DDBJ databases">
        <authorList>
            <person name="Liu X."/>
            <person name="Lenzi L."/>
            <person name="Haldenby T S."/>
            <person name="Uol C."/>
        </authorList>
    </citation>
    <scope>NUCLEOTIDE SEQUENCE</scope>
</reference>
<feature type="region of interest" description="Disordered" evidence="1">
    <location>
        <begin position="640"/>
        <end position="719"/>
    </location>
</feature>
<sequence>MDQGSRDRSISRTHELIATPRLFRHFRLHSRASLLRSSNKKWEVYDRCNPVSNHKLHARNFYDNTTIHTARWDCTSSVLITVVTSSFVERLPRPYVRMTTAIHETSECDKVFPLNTKLLARNEVVYTLSLPTRDQNVLYCAEPNNSNTLDTDRDEEEAPKIPHFDTLVLASESVKKCLEPLRPTSGSSGRTQISFVEEGSTKYLERRRKRGYLDLKKVLHDSNSAVGTVRQGVSFFGMLNKEMITKITKFWEAKNRYEEERKLRIQPPNRRHLSSLRDTSAEHGSQSSKSTRKGTSESGSWPNSPRPVSLVDQIKADEQKAEEEEAQEDALLAMESEIFDMTSQLLSSGCPLPIDVPQTPEALSRSSTKSSSSTMVRSDSVCLTEGVPQIREPKIKTCGVRISPVVQRRRRKLRAQWLDEQPRPFTPFYFNICRPGIGKEIKVWNRPNSSRNSSANSGLYEVTEVKKQEEQLYDMPDQLSFSRTQLKEDLTGNMLYAQLCCLLWLLEQMEAEEQGVPRSSRRAISTAWKSSHPTGVSFEGISELCDLNKPESVDQNWYQLVCGFDRMYKLRVAMSQPQNLEEKQVPTTPDQRLVRSARSSKSGHTLNATDRSSNQKKTVKSAMIRSKNVIVAARRLRMSAKSMDTSSSTLSLSSSSPRSNVRSGSEEQTEDHLLENQGERSVQFTKNAEPATSPDLAHGGMNLQSTSQQTKNKIDLPEPTGLHTFSDLIGVNRSLYPLFQRNIEDQMDKESVRERMNKAETISENTALRPHSTSVMELKRKEFKSTHWATMTKVMRAQMTAMIEEKAMELQDRLEYMRQLRPQMCFAKYQSIPTKGPVHKALHRLHTKARYGEAVSKLAKKMEENRELSSWYVDLVFDLGDLAHREKIPVVLRQLESYAQAPTGHFTVLQLTRVLRSLTIWELCSPTVASAVEFVRSRIIDMTLDEYIEWLCKNRVKTMNGGSSNEYRGLFISGLMNDPERGGMIYCERQLFVTTTDSVYL</sequence>
<comment type="caution">
    <text evidence="2">The sequence shown here is derived from an EMBL/GenBank/DDBJ whole genome shotgun (WGS) entry which is preliminary data.</text>
</comment>
<feature type="region of interest" description="Disordered" evidence="1">
    <location>
        <begin position="262"/>
        <end position="309"/>
    </location>
</feature>
<dbReference type="PANTHER" id="PTHR34754">
    <property type="entry name" value="COILED-COIL DOMAIN-CONTAINING PROTEIN 60"/>
    <property type="match status" value="1"/>
</dbReference>
<feature type="compositionally biased region" description="Polar residues" evidence="1">
    <location>
        <begin position="276"/>
        <end position="289"/>
    </location>
</feature>
<dbReference type="Pfam" id="PF15769">
    <property type="entry name" value="DUF4698"/>
    <property type="match status" value="1"/>
</dbReference>
<accession>A0AAV2TI02</accession>
<evidence type="ECO:0000313" key="3">
    <source>
        <dbReference type="Proteomes" id="UP001497525"/>
    </source>
</evidence>